<evidence type="ECO:0000259" key="1">
    <source>
        <dbReference type="SMART" id="SM01321"/>
    </source>
</evidence>
<comment type="caution">
    <text evidence="2">The sequence shown here is derived from an EMBL/GenBank/DDBJ whole genome shotgun (WGS) entry which is preliminary data.</text>
</comment>
<sequence length="157" mass="18451">MDTESLAHTRWNCKYHIVFAPKYRRQIIYGKIKKDIGKIIRTLCDYKKVEIIEANACADHIHMLVSIPPKLSVSAFMGYLKGKSSLMIFDRHANLKYKYGNRHFWCRGYYVDTVGRNKKAIEQYIRKQLQEDIAADQLSIKEFIDPFTGETVEKKKK</sequence>
<dbReference type="OrthoDB" id="9798161at2"/>
<dbReference type="Proteomes" id="UP000054623">
    <property type="component" value="Unassembled WGS sequence"/>
</dbReference>
<dbReference type="Pfam" id="PF01797">
    <property type="entry name" value="Y1_Tnp"/>
    <property type="match status" value="1"/>
</dbReference>
<dbReference type="AlphaFoldDB" id="A0A0W1JD29"/>
<dbReference type="InterPro" id="IPR002686">
    <property type="entry name" value="Transposase_17"/>
</dbReference>
<dbReference type="RefSeq" id="WP_058492054.1">
    <property type="nucleotide sequence ID" value="NZ_LOCK01000072.1"/>
</dbReference>
<reference evidence="2 3" key="1">
    <citation type="submission" date="2015-12" db="EMBL/GenBank/DDBJ databases">
        <title>Draft Genome Sequence of Desulfitobacterium hafniense Strain DH, a Sulfate-reducing Bacterium Isolated from Paddy Soils.</title>
        <authorList>
            <person name="Bao P."/>
            <person name="Zhang X."/>
            <person name="Li G."/>
        </authorList>
    </citation>
    <scope>NUCLEOTIDE SEQUENCE [LARGE SCALE GENOMIC DNA]</scope>
    <source>
        <strain evidence="2 3">DH</strain>
    </source>
</reference>
<name>A0A0W1JD29_DESHA</name>
<dbReference type="InterPro" id="IPR036515">
    <property type="entry name" value="Transposase_17_sf"/>
</dbReference>
<dbReference type="PANTHER" id="PTHR33360">
    <property type="entry name" value="TRANSPOSASE FOR INSERTION SEQUENCE ELEMENT IS200"/>
    <property type="match status" value="1"/>
</dbReference>
<accession>A0A0W1JD29</accession>
<proteinExistence type="predicted"/>
<dbReference type="GO" id="GO:0006313">
    <property type="term" value="P:DNA transposition"/>
    <property type="evidence" value="ECO:0007669"/>
    <property type="project" value="InterPro"/>
</dbReference>
<dbReference type="SUPFAM" id="SSF143422">
    <property type="entry name" value="Transposase IS200-like"/>
    <property type="match status" value="1"/>
</dbReference>
<feature type="domain" description="Transposase IS200-like" evidence="1">
    <location>
        <begin position="10"/>
        <end position="128"/>
    </location>
</feature>
<protein>
    <submittedName>
        <fullName evidence="2">Transposase</fullName>
    </submittedName>
</protein>
<organism evidence="2 3">
    <name type="scientific">Desulfitobacterium hafniense</name>
    <name type="common">Desulfitobacterium frappieri</name>
    <dbReference type="NCBI Taxonomy" id="49338"/>
    <lineage>
        <taxon>Bacteria</taxon>
        <taxon>Bacillati</taxon>
        <taxon>Bacillota</taxon>
        <taxon>Clostridia</taxon>
        <taxon>Eubacteriales</taxon>
        <taxon>Desulfitobacteriaceae</taxon>
        <taxon>Desulfitobacterium</taxon>
    </lineage>
</organism>
<dbReference type="GO" id="GO:0004803">
    <property type="term" value="F:transposase activity"/>
    <property type="evidence" value="ECO:0007669"/>
    <property type="project" value="InterPro"/>
</dbReference>
<dbReference type="EMBL" id="LOCK01000072">
    <property type="protein sequence ID" value="KTE89658.1"/>
    <property type="molecule type" value="Genomic_DNA"/>
</dbReference>
<dbReference type="NCBIfam" id="NF033573">
    <property type="entry name" value="transpos_IS200"/>
    <property type="match status" value="1"/>
</dbReference>
<dbReference type="GO" id="GO:0003677">
    <property type="term" value="F:DNA binding"/>
    <property type="evidence" value="ECO:0007669"/>
    <property type="project" value="InterPro"/>
</dbReference>
<evidence type="ECO:0000313" key="2">
    <source>
        <dbReference type="EMBL" id="KTE89658.1"/>
    </source>
</evidence>
<dbReference type="Gene3D" id="3.30.70.1290">
    <property type="entry name" value="Transposase IS200-like"/>
    <property type="match status" value="1"/>
</dbReference>
<dbReference type="PANTHER" id="PTHR33360:SF2">
    <property type="entry name" value="TRANSPOSASE FOR INSERTION SEQUENCE ELEMENT IS200"/>
    <property type="match status" value="1"/>
</dbReference>
<evidence type="ECO:0000313" key="3">
    <source>
        <dbReference type="Proteomes" id="UP000054623"/>
    </source>
</evidence>
<gene>
    <name evidence="2" type="ORF">AT727_12575</name>
</gene>
<dbReference type="SMART" id="SM01321">
    <property type="entry name" value="Y1_Tnp"/>
    <property type="match status" value="1"/>
</dbReference>